<comment type="caution">
    <text evidence="1">The sequence shown here is derived from an EMBL/GenBank/DDBJ whole genome shotgun (WGS) entry which is preliminary data.</text>
</comment>
<dbReference type="Proteomes" id="UP001058074">
    <property type="component" value="Unassembled WGS sequence"/>
</dbReference>
<protein>
    <submittedName>
        <fullName evidence="1">Peptidase</fullName>
    </submittedName>
</protein>
<evidence type="ECO:0000313" key="2">
    <source>
        <dbReference type="Proteomes" id="UP001058074"/>
    </source>
</evidence>
<keyword evidence="2" id="KW-1185">Reference proteome</keyword>
<accession>A0ACB5RCQ7</accession>
<sequence>MDLKVGNSYNGFTLKEERTVKEVAAVAYIFEHDKTKAKLIKLSSKDDNKVFAIGFRTPPNNSTGVAHILEHSVLCGSRKFNTKEPFVELIKGSLNTFLNALTYPDKTIYPIASRNEKDFFNLMDVYLDAVLYPNIYKQEEIFMQEGWNYKLETKEDELKYNGVVYSEMKGAYSSPDGSIYRYIPNVTLPDTQYANDSGGDPECIPDLTYDEFLDFHKKYYHPSNSYIYLYGNGDLEKELKFINDNYLKDFDYRKVDSQILEQKSFTELHEAEFTYGIAKDEDEKEKTYLNLNFLVDKATNTELSYAMEILTHMLLKTSGAPLKKALLDKGIAKAVSGEFDSSIQQTMLSIIAKNSDPDKKDEFKSTIYEVLNELATKGIDKEAIEASVNKVEFTLREADYYGFPKGLVYYTNILESYLYGGDPLAHLQYDAVLDKIKSEMFNGYFENIIKEHLLNNDHVSLITMKPNKGLVEEKEAVLKEKLNKIKQSFKDEELNNIIEKGKRLLERQNTPDSKEQLASIPKLSLEDINPKGETIPTEVRNIEDTKVIYHEFNTNKIVYSNLYFNSKVIAKEKVSYLRLLGDVLGKIDTERYDYVKLSNIVNINIGEVSYLPVAYNDYAKGEEFKAFFAVKFKSLLSNTDKALEIISEILNHTKFSDVKRLKQVVDEVKSRTETMIMQSGHMVAYRRLLSYMSARGLYDEKLYGLSYYKFICELSNKLSENPEAVVKELEEIVSKLFLSDNLLISFAGESEDYETFKNDINKFKLTLKKGKGEENKYDFEVTPLNEGLLTQAEVNYVGKGGMFSRDKYNGSLNVLDTILSYDYLWNNVRVKGGAYGVFSLFRRDGSGAFLSYRDPNVEKTLGVYDNIPAYLDEFKAEREDIIRYIIGTIRKVDHPYSNDDKLNVGDANYLSGITDEMIQKEREEIIATDENAIKQLKVLMQDILDENYICAIGNENKIKSEGNFKQLVRVKE</sequence>
<gene>
    <name evidence="1" type="ORF">rsdtw13_21850</name>
</gene>
<proteinExistence type="predicted"/>
<name>A0ACB5RCQ7_9CLOT</name>
<evidence type="ECO:0000313" key="1">
    <source>
        <dbReference type="EMBL" id="GKX66927.1"/>
    </source>
</evidence>
<dbReference type="EMBL" id="BROD01000001">
    <property type="protein sequence ID" value="GKX66927.1"/>
    <property type="molecule type" value="Genomic_DNA"/>
</dbReference>
<reference evidence="1" key="1">
    <citation type="journal article" date="2025" name="Int. J. Syst. Evol. Microbiol.">
        <title>Inconstantimicrobium mannanitabidum sp. nov., a novel member of the family Clostridiaceae isolated from anoxic soil under the treatment of reductive soil disinfestation.</title>
        <authorList>
            <person name="Ueki A."/>
            <person name="Tonouchi A."/>
            <person name="Honma S."/>
            <person name="Kaku N."/>
            <person name="Ueki K."/>
        </authorList>
    </citation>
    <scope>NUCLEOTIDE SEQUENCE</scope>
    <source>
        <strain evidence="1">TW13</strain>
    </source>
</reference>
<organism evidence="1 2">
    <name type="scientific">Inconstantimicrobium mannanitabidum</name>
    <dbReference type="NCBI Taxonomy" id="1604901"/>
    <lineage>
        <taxon>Bacteria</taxon>
        <taxon>Bacillati</taxon>
        <taxon>Bacillota</taxon>
        <taxon>Clostridia</taxon>
        <taxon>Eubacteriales</taxon>
        <taxon>Clostridiaceae</taxon>
        <taxon>Inconstantimicrobium</taxon>
    </lineage>
</organism>